<feature type="binding site" evidence="7">
    <location>
        <position position="117"/>
    </location>
    <ligand>
        <name>substrate</name>
    </ligand>
</feature>
<protein>
    <recommendedName>
        <fullName evidence="8">5-hydroxyisourate hydrolase</fullName>
        <shortName evidence="8">HIU hydrolase</shortName>
        <shortName evidence="8">HIUHase</shortName>
        <ecNumber evidence="8">3.5.2.17</ecNumber>
    </recommendedName>
</protein>
<evidence type="ECO:0000256" key="6">
    <source>
        <dbReference type="ARBA" id="ARBA00022801"/>
    </source>
</evidence>
<dbReference type="PRINTS" id="PR00189">
    <property type="entry name" value="TRNSTHYRETIN"/>
</dbReference>
<evidence type="ECO:0000259" key="9">
    <source>
        <dbReference type="Pfam" id="PF00576"/>
    </source>
</evidence>
<comment type="catalytic activity">
    <reaction evidence="1 8">
        <text>5-hydroxyisourate + H2O = 5-hydroxy-2-oxo-4-ureido-2,5-dihydro-1H-imidazole-5-carboxylate + H(+)</text>
        <dbReference type="Rhea" id="RHEA:23736"/>
        <dbReference type="ChEBI" id="CHEBI:15377"/>
        <dbReference type="ChEBI" id="CHEBI:15378"/>
        <dbReference type="ChEBI" id="CHEBI:18072"/>
        <dbReference type="ChEBI" id="CHEBI:58639"/>
        <dbReference type="EC" id="3.5.2.17"/>
    </reaction>
</comment>
<evidence type="ECO:0000256" key="3">
    <source>
        <dbReference type="ARBA" id="ARBA00009850"/>
    </source>
</evidence>
<dbReference type="InterPro" id="IPR036817">
    <property type="entry name" value="Transthyretin/HIU_hydrolase_sf"/>
</dbReference>
<dbReference type="RefSeq" id="WP_069365944.1">
    <property type="nucleotide sequence ID" value="NZ_CP012502.1"/>
</dbReference>
<comment type="subunit">
    <text evidence="4 8">Homotetramer.</text>
</comment>
<dbReference type="Gene3D" id="2.60.40.180">
    <property type="entry name" value="Transthyretin/hydroxyisourate hydrolase domain"/>
    <property type="match status" value="1"/>
</dbReference>
<dbReference type="PANTHER" id="PTHR10395:SF7">
    <property type="entry name" value="5-HYDROXYISOURATE HYDROLASE"/>
    <property type="match status" value="1"/>
</dbReference>
<evidence type="ECO:0000256" key="8">
    <source>
        <dbReference type="RuleBase" id="RU361270"/>
    </source>
</evidence>
<evidence type="ECO:0000313" key="11">
    <source>
        <dbReference type="Proteomes" id="UP000094463"/>
    </source>
</evidence>
<dbReference type="NCBIfam" id="TIGR02962">
    <property type="entry name" value="hdxy_isourate"/>
    <property type="match status" value="1"/>
</dbReference>
<gene>
    <name evidence="10" type="ORF">BBEV_2688</name>
</gene>
<dbReference type="PANTHER" id="PTHR10395">
    <property type="entry name" value="URICASE AND TRANSTHYRETIN-RELATED"/>
    <property type="match status" value="1"/>
</dbReference>
<dbReference type="EMBL" id="CP012502">
    <property type="protein sequence ID" value="AOM84026.1"/>
    <property type="molecule type" value="Genomic_DNA"/>
</dbReference>
<evidence type="ECO:0000256" key="7">
    <source>
        <dbReference type="PIRSR" id="PIRSR600895-51"/>
    </source>
</evidence>
<dbReference type="PROSITE" id="PS00769">
    <property type="entry name" value="TRANSTHYRETIN_2"/>
    <property type="match status" value="1"/>
</dbReference>
<evidence type="ECO:0000256" key="5">
    <source>
        <dbReference type="ARBA" id="ARBA00022631"/>
    </source>
</evidence>
<dbReference type="InterPro" id="IPR023416">
    <property type="entry name" value="Transthyretin/HIU_hydrolase_d"/>
</dbReference>
<reference evidence="10 11" key="1">
    <citation type="submission" date="2015-08" db="EMBL/GenBank/DDBJ databases">
        <title>The complete genome sequence of Bacillus beveridgei MLTeJB.</title>
        <authorList>
            <person name="Hanson T.E."/>
            <person name="Mesa C."/>
            <person name="Basesman S.M."/>
            <person name="Oremland R.S."/>
        </authorList>
    </citation>
    <scope>NUCLEOTIDE SEQUENCE [LARGE SCALE GENOMIC DNA]</scope>
    <source>
        <strain evidence="10 11">MLTeJB</strain>
    </source>
</reference>
<evidence type="ECO:0000256" key="4">
    <source>
        <dbReference type="ARBA" id="ARBA00011881"/>
    </source>
</evidence>
<evidence type="ECO:0000256" key="1">
    <source>
        <dbReference type="ARBA" id="ARBA00001043"/>
    </source>
</evidence>
<accession>A0A1D7QYD6</accession>
<name>A0A1D7QYD6_9BACI</name>
<dbReference type="SUPFAM" id="SSF49472">
    <property type="entry name" value="Transthyretin (synonym: prealbumin)"/>
    <property type="match status" value="1"/>
</dbReference>
<dbReference type="OrthoDB" id="9792386at2"/>
<dbReference type="Pfam" id="PF00576">
    <property type="entry name" value="Transthyretin"/>
    <property type="match status" value="1"/>
</dbReference>
<dbReference type="EC" id="3.5.2.17" evidence="8"/>
<feature type="binding site" evidence="7">
    <location>
        <position position="8"/>
    </location>
    <ligand>
        <name>substrate</name>
    </ligand>
</feature>
<dbReference type="InterPro" id="IPR023418">
    <property type="entry name" value="Thyroxine_BS"/>
</dbReference>
<proteinExistence type="inferred from homology"/>
<sequence>MSGKLTTHVLNTAAGHPAAGMRITLSRFDDETEAFREIETFATNEDGRIHSPLLEDTAFKAAQYELLFHVGEYYRNEQDQPEDSLFLDQVPVRFTVNDSEAHYHVPLLVTPYGYTTYRGS</sequence>
<keyword evidence="5 8" id="KW-0659">Purine metabolism</keyword>
<evidence type="ECO:0000256" key="2">
    <source>
        <dbReference type="ARBA" id="ARBA00002704"/>
    </source>
</evidence>
<dbReference type="InterPro" id="IPR014306">
    <property type="entry name" value="Hydroxyisourate_hydrolase"/>
</dbReference>
<dbReference type="KEGG" id="bbev:BBEV_2688"/>
<keyword evidence="6 8" id="KW-0378">Hydrolase</keyword>
<dbReference type="PROSITE" id="PS00768">
    <property type="entry name" value="TRANSTHYRETIN_1"/>
    <property type="match status" value="1"/>
</dbReference>
<keyword evidence="11" id="KW-1185">Reference proteome</keyword>
<dbReference type="InterPro" id="IPR000895">
    <property type="entry name" value="Transthyretin/HIU_hydrolase"/>
</dbReference>
<dbReference type="PATRIC" id="fig|632773.3.peg.2826"/>
<dbReference type="GO" id="GO:0033971">
    <property type="term" value="F:hydroxyisourate hydrolase activity"/>
    <property type="evidence" value="ECO:0007669"/>
    <property type="project" value="UniProtKB-EC"/>
</dbReference>
<feature type="binding site" evidence="7">
    <location>
        <position position="48"/>
    </location>
    <ligand>
        <name>substrate</name>
    </ligand>
</feature>
<feature type="domain" description="Transthyretin/hydroxyisourate hydrolase" evidence="9">
    <location>
        <begin position="5"/>
        <end position="119"/>
    </location>
</feature>
<comment type="function">
    <text evidence="2">Catalyzes the hydrolysis of 5-hydroxyisourate (HIU) to 2-oxo-4-hydroxy-4-carboxy-5-ureidoimidazoline (OHCU).</text>
</comment>
<organism evidence="10 11">
    <name type="scientific">Salisediminibacterium beveridgei</name>
    <dbReference type="NCBI Taxonomy" id="632773"/>
    <lineage>
        <taxon>Bacteria</taxon>
        <taxon>Bacillati</taxon>
        <taxon>Bacillota</taxon>
        <taxon>Bacilli</taxon>
        <taxon>Bacillales</taxon>
        <taxon>Bacillaceae</taxon>
        <taxon>Salisediminibacterium</taxon>
    </lineage>
</organism>
<dbReference type="InterPro" id="IPR023419">
    <property type="entry name" value="Transthyretin_CS"/>
</dbReference>
<dbReference type="Proteomes" id="UP000094463">
    <property type="component" value="Chromosome"/>
</dbReference>
<dbReference type="AlphaFoldDB" id="A0A1D7QYD6"/>
<dbReference type="GO" id="GO:0006144">
    <property type="term" value="P:purine nucleobase metabolic process"/>
    <property type="evidence" value="ECO:0007669"/>
    <property type="project" value="UniProtKB-KW"/>
</dbReference>
<dbReference type="STRING" id="632773.BBEV_2688"/>
<evidence type="ECO:0000313" key="10">
    <source>
        <dbReference type="EMBL" id="AOM84026.1"/>
    </source>
</evidence>
<dbReference type="CDD" id="cd05822">
    <property type="entry name" value="TLP_HIUase"/>
    <property type="match status" value="1"/>
</dbReference>
<comment type="similarity">
    <text evidence="3 8">Belongs to the transthyretin family. 5-hydroxyisourate hydrolase subfamily.</text>
</comment>